<dbReference type="Pfam" id="PF06985">
    <property type="entry name" value="HET"/>
    <property type="match status" value="1"/>
</dbReference>
<dbReference type="InterPro" id="IPR010730">
    <property type="entry name" value="HET"/>
</dbReference>
<gene>
    <name evidence="2" type="ORF">LTR97_005031</name>
</gene>
<dbReference type="PANTHER" id="PTHR24148">
    <property type="entry name" value="ANKYRIN REPEAT DOMAIN-CONTAINING PROTEIN 39 HOMOLOG-RELATED"/>
    <property type="match status" value="1"/>
</dbReference>
<accession>A0AAN7ZNQ0</accession>
<dbReference type="EMBL" id="JAVRQU010000007">
    <property type="protein sequence ID" value="KAK5700514.1"/>
    <property type="molecule type" value="Genomic_DNA"/>
</dbReference>
<proteinExistence type="predicted"/>
<protein>
    <recommendedName>
        <fullName evidence="1">Heterokaryon incompatibility domain-containing protein</fullName>
    </recommendedName>
</protein>
<reference evidence="2" key="1">
    <citation type="submission" date="2023-08" db="EMBL/GenBank/DDBJ databases">
        <title>Black Yeasts Isolated from many extreme environments.</title>
        <authorList>
            <person name="Coleine C."/>
            <person name="Stajich J.E."/>
            <person name="Selbmann L."/>
        </authorList>
    </citation>
    <scope>NUCLEOTIDE SEQUENCE</scope>
    <source>
        <strain evidence="2">CCFEE 5810</strain>
    </source>
</reference>
<evidence type="ECO:0000259" key="1">
    <source>
        <dbReference type="Pfam" id="PF06985"/>
    </source>
</evidence>
<dbReference type="AlphaFoldDB" id="A0AAN7ZNQ0"/>
<comment type="caution">
    <text evidence="2">The sequence shown here is derived from an EMBL/GenBank/DDBJ whole genome shotgun (WGS) entry which is preliminary data.</text>
</comment>
<name>A0AAN7ZNQ0_9PEZI</name>
<evidence type="ECO:0000313" key="3">
    <source>
        <dbReference type="Proteomes" id="UP001310594"/>
    </source>
</evidence>
<evidence type="ECO:0000313" key="2">
    <source>
        <dbReference type="EMBL" id="KAK5700514.1"/>
    </source>
</evidence>
<dbReference type="PANTHER" id="PTHR24148:SF82">
    <property type="entry name" value="HETEROKARYON INCOMPATIBILITY DOMAIN-CONTAINING PROTEIN"/>
    <property type="match status" value="1"/>
</dbReference>
<dbReference type="Proteomes" id="UP001310594">
    <property type="component" value="Unassembled WGS sequence"/>
</dbReference>
<organism evidence="2 3">
    <name type="scientific">Elasticomyces elasticus</name>
    <dbReference type="NCBI Taxonomy" id="574655"/>
    <lineage>
        <taxon>Eukaryota</taxon>
        <taxon>Fungi</taxon>
        <taxon>Dikarya</taxon>
        <taxon>Ascomycota</taxon>
        <taxon>Pezizomycotina</taxon>
        <taxon>Dothideomycetes</taxon>
        <taxon>Dothideomycetidae</taxon>
        <taxon>Mycosphaerellales</taxon>
        <taxon>Teratosphaeriaceae</taxon>
        <taxon>Elasticomyces</taxon>
    </lineage>
</organism>
<dbReference type="InterPro" id="IPR052895">
    <property type="entry name" value="HetReg/Transcr_Mod"/>
</dbReference>
<feature type="domain" description="Heterokaryon incompatibility" evidence="1">
    <location>
        <begin position="75"/>
        <end position="217"/>
    </location>
</feature>
<sequence>MSSKLDPQMAVPTDLVEVHTDVTRLYTPITKWQTRILRLHAGTKDTPLRADLLVAGLIHDEGIVLDWTTNESVSYEAISYSWGSDKATELITVNGLDCYINSSLASALRRFRGRSADRYLWADQLCIFQAANAEKSVQVGNMFTIFRKAERVLVWLGEEDEGTVKALAYYMRMAARETTKRNGEQFAPIVVKNVETYNALATICLTPWPRRVWVQQEVFAARQLAMHHGRGSFTLGQYRDLVKIMCESPIKSKQTELERQWRSLLDLRMSDQHMIQLDRGKVASTSWLTAIKEPFTAEEAGTFNLDESDSAYISTLLETILSRSRNLEASNTKDYVYALLNLTHHNVATNELNGNAIDIDYASSVERVYEDVTRSILNRDESLRILKYSNRRRGSRVDLKLPSWVVDWPSLNREATFWIPDGELSKLARQEDNERGTLDLYGFRLGRVALIDRQSKTTDGEHQFVTYLRVLSHCSFPGSRSDLNLPSLLAANTGRRVETMFSDRRRRDLTNDSSRDEFEIAANEAVTNIKKIISRTSWLEETTLVDDERLDVMGLPLTDEHQINIGYSQKASLVLDGARIGDLVVQVDGWLYPIVLREIAMENTFDFVCLVEYASPDCNLEWPSHLSTRGTWRNPIELTLGRKHHVGEVRRAFQKHMKSTQQHAMERFVIV</sequence>